<dbReference type="EMBL" id="QSRJ01000011">
    <property type="protein sequence ID" value="RGL08298.1"/>
    <property type="molecule type" value="Genomic_DNA"/>
</dbReference>
<organism evidence="2 3">
    <name type="scientific">Collinsella tanakaei</name>
    <dbReference type="NCBI Taxonomy" id="626935"/>
    <lineage>
        <taxon>Bacteria</taxon>
        <taxon>Bacillati</taxon>
        <taxon>Actinomycetota</taxon>
        <taxon>Coriobacteriia</taxon>
        <taxon>Coriobacteriales</taxon>
        <taxon>Coriobacteriaceae</taxon>
        <taxon>Collinsella</taxon>
    </lineage>
</organism>
<proteinExistence type="predicted"/>
<evidence type="ECO:0000259" key="1">
    <source>
        <dbReference type="PROSITE" id="PS50994"/>
    </source>
</evidence>
<dbReference type="GO" id="GO:0015074">
    <property type="term" value="P:DNA integration"/>
    <property type="evidence" value="ECO:0007669"/>
    <property type="project" value="InterPro"/>
</dbReference>
<dbReference type="InterPro" id="IPR001584">
    <property type="entry name" value="Integrase_cat-core"/>
</dbReference>
<dbReference type="Gene3D" id="3.30.420.10">
    <property type="entry name" value="Ribonuclease H-like superfamily/Ribonuclease H"/>
    <property type="match status" value="1"/>
</dbReference>
<reference evidence="2 3" key="1">
    <citation type="submission" date="2018-08" db="EMBL/GenBank/DDBJ databases">
        <title>A genome reference for cultivated species of the human gut microbiota.</title>
        <authorList>
            <person name="Zou Y."/>
            <person name="Xue W."/>
            <person name="Luo G."/>
        </authorList>
    </citation>
    <scope>NUCLEOTIDE SEQUENCE [LARGE SCALE GENOMIC DNA]</scope>
    <source>
        <strain evidence="2 3">TF08-14</strain>
    </source>
</reference>
<dbReference type="Pfam" id="PF00665">
    <property type="entry name" value="rve"/>
    <property type="match status" value="1"/>
</dbReference>
<dbReference type="SUPFAM" id="SSF53098">
    <property type="entry name" value="Ribonuclease H-like"/>
    <property type="match status" value="1"/>
</dbReference>
<gene>
    <name evidence="2" type="ORF">DXC81_09020</name>
</gene>
<sequence>MPLREDGTHDFRAAAPNELWVTDITEFRLPCGAKCYPSPVIDCFDGRPVAWSIGRHPTARLANSSLEAACGTLAPGEAPAVHSDRGGHYRWPRWIAICEANGLARSMSRKGMSMSCVDVQ</sequence>
<dbReference type="PANTHER" id="PTHR46889:SF4">
    <property type="entry name" value="TRANSPOSASE INSO FOR INSERTION SEQUENCE ELEMENT IS911B-RELATED"/>
    <property type="match status" value="1"/>
</dbReference>
<evidence type="ECO:0000313" key="3">
    <source>
        <dbReference type="Proteomes" id="UP000260943"/>
    </source>
</evidence>
<dbReference type="GO" id="GO:0003676">
    <property type="term" value="F:nucleic acid binding"/>
    <property type="evidence" value="ECO:0007669"/>
    <property type="project" value="InterPro"/>
</dbReference>
<evidence type="ECO:0000313" key="2">
    <source>
        <dbReference type="EMBL" id="RGL08298.1"/>
    </source>
</evidence>
<dbReference type="PANTHER" id="PTHR46889">
    <property type="entry name" value="TRANSPOSASE INSF FOR INSERTION SEQUENCE IS3B-RELATED"/>
    <property type="match status" value="1"/>
</dbReference>
<dbReference type="InterPro" id="IPR036397">
    <property type="entry name" value="RNaseH_sf"/>
</dbReference>
<feature type="domain" description="Integrase catalytic" evidence="1">
    <location>
        <begin position="12"/>
        <end position="120"/>
    </location>
</feature>
<dbReference type="InterPro" id="IPR012337">
    <property type="entry name" value="RNaseH-like_sf"/>
</dbReference>
<dbReference type="Proteomes" id="UP000260943">
    <property type="component" value="Unassembled WGS sequence"/>
</dbReference>
<comment type="caution">
    <text evidence="2">The sequence shown here is derived from an EMBL/GenBank/DDBJ whole genome shotgun (WGS) entry which is preliminary data.</text>
</comment>
<dbReference type="AlphaFoldDB" id="A0A3E4QPY2"/>
<dbReference type="PROSITE" id="PS50994">
    <property type="entry name" value="INTEGRASE"/>
    <property type="match status" value="1"/>
</dbReference>
<protein>
    <submittedName>
        <fullName evidence="2">Transposase</fullName>
    </submittedName>
</protein>
<accession>A0A3E4QPY2</accession>
<dbReference type="InterPro" id="IPR050900">
    <property type="entry name" value="Transposase_IS3/IS150/IS904"/>
</dbReference>
<name>A0A3E4QPY2_9ACTN</name>